<protein>
    <submittedName>
        <fullName evidence="5">Collagen alpha-5(VI) chain-like</fullName>
    </submittedName>
</protein>
<dbReference type="SMART" id="SM00179">
    <property type="entry name" value="EGF_CA"/>
    <property type="match status" value="2"/>
</dbReference>
<dbReference type="InterPro" id="IPR001881">
    <property type="entry name" value="EGF-like_Ca-bd_dom"/>
</dbReference>
<dbReference type="Pfam" id="PF00008">
    <property type="entry name" value="EGF"/>
    <property type="match status" value="2"/>
</dbReference>
<evidence type="ECO:0000256" key="4">
    <source>
        <dbReference type="PROSITE-ProRule" id="PRU00076"/>
    </source>
</evidence>
<dbReference type="InterPro" id="IPR036084">
    <property type="entry name" value="Ser_inhib-like_sf"/>
</dbReference>
<dbReference type="EMBL" id="CACRXK020008064">
    <property type="protein sequence ID" value="CAB4013884.1"/>
    <property type="molecule type" value="Genomic_DNA"/>
</dbReference>
<dbReference type="GO" id="GO:0005509">
    <property type="term" value="F:calcium ion binding"/>
    <property type="evidence" value="ECO:0007669"/>
    <property type="project" value="InterPro"/>
</dbReference>
<dbReference type="SMART" id="SM00181">
    <property type="entry name" value="EGF"/>
    <property type="match status" value="3"/>
</dbReference>
<evidence type="ECO:0000313" key="6">
    <source>
        <dbReference type="Proteomes" id="UP001152795"/>
    </source>
</evidence>
<feature type="non-terminal residue" evidence="5">
    <location>
        <position position="1"/>
    </location>
</feature>
<keyword evidence="1 4" id="KW-0245">EGF-like domain</keyword>
<dbReference type="CDD" id="cd01450">
    <property type="entry name" value="vWFA_subfamily_ECM"/>
    <property type="match status" value="1"/>
</dbReference>
<keyword evidence="5" id="KW-0176">Collagen</keyword>
<proteinExistence type="predicted"/>
<dbReference type="PANTHER" id="PTHR24020:SF84">
    <property type="entry name" value="VWFA DOMAIN-CONTAINING PROTEIN"/>
    <property type="match status" value="1"/>
</dbReference>
<evidence type="ECO:0000313" key="5">
    <source>
        <dbReference type="EMBL" id="CAB4013884.1"/>
    </source>
</evidence>
<dbReference type="Pfam" id="PF01826">
    <property type="entry name" value="TIL"/>
    <property type="match status" value="1"/>
</dbReference>
<name>A0A6S7I5S7_PARCT</name>
<dbReference type="InterPro" id="IPR036465">
    <property type="entry name" value="vWFA_dom_sf"/>
</dbReference>
<dbReference type="PROSITE" id="PS00022">
    <property type="entry name" value="EGF_1"/>
    <property type="match status" value="2"/>
</dbReference>
<comment type="caution">
    <text evidence="5">The sequence shown here is derived from an EMBL/GenBank/DDBJ whole genome shotgun (WGS) entry which is preliminary data.</text>
</comment>
<dbReference type="InterPro" id="IPR000152">
    <property type="entry name" value="EGF-type_Asp/Asn_hydroxyl_site"/>
</dbReference>
<evidence type="ECO:0000256" key="3">
    <source>
        <dbReference type="ARBA" id="ARBA00023157"/>
    </source>
</evidence>
<keyword evidence="3 4" id="KW-1015">Disulfide bond</keyword>
<dbReference type="Gene3D" id="3.40.50.410">
    <property type="entry name" value="von Willebrand factor, type A domain"/>
    <property type="match status" value="1"/>
</dbReference>
<sequence>QQCSIPSQVFTECGSSCVQSCRDLSRATECNEQCVPGCQCPQGLVLSDDKKCIPVAKCPCEFEGKPLQPGESVAVGNCKTCTCDKGAVKCVEDRNCVSKGPCDSFPCRNGGICSLQGSTFSCQCPNDYQGSTCEELKPKPCDSQPCLNGGICTNVGSSFSCECSKGFKGDTCADAECVDKKLDILYVVDGSGSIRDANFENIKLELKEMNGKFAIGPDKIQIALMQFGRTTDTKMEFKLGEKTSLQAVNEGVDNMKWLSSLKTATLDALKKAREQVFNGEGGDRSTAANVLILFTDGVATDANEVDQIQEAQKLKDAGVKVITVAMGSKNFIESYRSTLQKLASVDDETGQPLQFEAGFDNLNDLTSKLVKGAC</sequence>
<feature type="disulfide bond" evidence="4">
    <location>
        <begin position="163"/>
        <end position="172"/>
    </location>
</feature>
<dbReference type="InterPro" id="IPR050525">
    <property type="entry name" value="ECM_Assembly_Org"/>
</dbReference>
<dbReference type="Gene3D" id="2.10.70.10">
    <property type="entry name" value="Complement Module, domain 1"/>
    <property type="match status" value="1"/>
</dbReference>
<dbReference type="FunFam" id="2.10.25.10:FF:000055">
    <property type="entry name" value="alpha-tectorin isoform X1"/>
    <property type="match status" value="1"/>
</dbReference>
<feature type="disulfide bond" evidence="4">
    <location>
        <begin position="124"/>
        <end position="133"/>
    </location>
</feature>
<dbReference type="PROSITE" id="PS50026">
    <property type="entry name" value="EGF_3"/>
    <property type="match status" value="2"/>
</dbReference>
<dbReference type="AlphaFoldDB" id="A0A6S7I5S7"/>
<keyword evidence="6" id="KW-1185">Reference proteome</keyword>
<gene>
    <name evidence="5" type="ORF">PACLA_8A024615</name>
</gene>
<dbReference type="GO" id="GO:0005581">
    <property type="term" value="C:collagen trimer"/>
    <property type="evidence" value="ECO:0007669"/>
    <property type="project" value="UniProtKB-KW"/>
</dbReference>
<dbReference type="InterPro" id="IPR000742">
    <property type="entry name" value="EGF"/>
</dbReference>
<reference evidence="5" key="1">
    <citation type="submission" date="2020-04" db="EMBL/GenBank/DDBJ databases">
        <authorList>
            <person name="Alioto T."/>
            <person name="Alioto T."/>
            <person name="Gomez Garrido J."/>
        </authorList>
    </citation>
    <scope>NUCLEOTIDE SEQUENCE</scope>
    <source>
        <strain evidence="5">A484AB</strain>
    </source>
</reference>
<comment type="caution">
    <text evidence="4">Lacks conserved residue(s) required for the propagation of feature annotation.</text>
</comment>
<dbReference type="PRINTS" id="PR00453">
    <property type="entry name" value="VWFADOMAIN"/>
</dbReference>
<dbReference type="Pfam" id="PF00092">
    <property type="entry name" value="VWA"/>
    <property type="match status" value="1"/>
</dbReference>
<dbReference type="PANTHER" id="PTHR24020">
    <property type="entry name" value="COLLAGEN ALPHA"/>
    <property type="match status" value="1"/>
</dbReference>
<dbReference type="SUPFAM" id="SSF53300">
    <property type="entry name" value="vWA-like"/>
    <property type="match status" value="1"/>
</dbReference>
<keyword evidence="2" id="KW-0677">Repeat</keyword>
<dbReference type="SUPFAM" id="SSF57567">
    <property type="entry name" value="Serine protease inhibitors"/>
    <property type="match status" value="1"/>
</dbReference>
<dbReference type="SMART" id="SM00327">
    <property type="entry name" value="VWA"/>
    <property type="match status" value="1"/>
</dbReference>
<dbReference type="CDD" id="cd00054">
    <property type="entry name" value="EGF_CA"/>
    <property type="match status" value="2"/>
</dbReference>
<dbReference type="FunFam" id="2.10.25.10:FF:000095">
    <property type="entry name" value="Notch, isoform B"/>
    <property type="match status" value="2"/>
</dbReference>
<dbReference type="Proteomes" id="UP001152795">
    <property type="component" value="Unassembled WGS sequence"/>
</dbReference>
<dbReference type="PROSITE" id="PS01186">
    <property type="entry name" value="EGF_2"/>
    <property type="match status" value="1"/>
</dbReference>
<dbReference type="Gene3D" id="2.10.25.10">
    <property type="entry name" value="Laminin"/>
    <property type="match status" value="3"/>
</dbReference>
<dbReference type="OrthoDB" id="406708at2759"/>
<evidence type="ECO:0000256" key="1">
    <source>
        <dbReference type="ARBA" id="ARBA00022536"/>
    </source>
</evidence>
<evidence type="ECO:0000256" key="2">
    <source>
        <dbReference type="ARBA" id="ARBA00022737"/>
    </source>
</evidence>
<dbReference type="InterPro" id="IPR002919">
    <property type="entry name" value="TIL_dom"/>
</dbReference>
<organism evidence="5 6">
    <name type="scientific">Paramuricea clavata</name>
    <name type="common">Red gorgonian</name>
    <name type="synonym">Violescent sea-whip</name>
    <dbReference type="NCBI Taxonomy" id="317549"/>
    <lineage>
        <taxon>Eukaryota</taxon>
        <taxon>Metazoa</taxon>
        <taxon>Cnidaria</taxon>
        <taxon>Anthozoa</taxon>
        <taxon>Octocorallia</taxon>
        <taxon>Malacalcyonacea</taxon>
        <taxon>Plexauridae</taxon>
        <taxon>Paramuricea</taxon>
    </lineage>
</organism>
<dbReference type="PROSITE" id="PS50234">
    <property type="entry name" value="VWFA"/>
    <property type="match status" value="1"/>
</dbReference>
<dbReference type="InterPro" id="IPR002035">
    <property type="entry name" value="VWF_A"/>
</dbReference>
<accession>A0A6S7I5S7</accession>
<dbReference type="SUPFAM" id="SSF57196">
    <property type="entry name" value="EGF/Laminin"/>
    <property type="match status" value="2"/>
</dbReference>
<dbReference type="CDD" id="cd19941">
    <property type="entry name" value="TIL"/>
    <property type="match status" value="1"/>
</dbReference>
<dbReference type="PROSITE" id="PS00010">
    <property type="entry name" value="ASX_HYDROXYL"/>
    <property type="match status" value="1"/>
</dbReference>